<dbReference type="Gene3D" id="3.30.710.10">
    <property type="entry name" value="Potassium Channel Kv1.1, Chain A"/>
    <property type="match status" value="1"/>
</dbReference>
<sequence length="146" mass="16037">SAPPLLEDTVDVVLKSSDGVDFRVHKMFLAIASTAFESTFLLPSNPQGETESTLPSVSLVEIAEVIALILAYIYPIKRPSRPSLALLKGALRAAHKYDMQPVLSGLRPHLLHQDFLRYDPIGVYGIASTLGFKEEARVVYESSLKL</sequence>
<accession>M5GER2</accession>
<organism evidence="2 3">
    <name type="scientific">Dacryopinax primogenitus (strain DJM 731)</name>
    <name type="common">Brown rot fungus</name>
    <dbReference type="NCBI Taxonomy" id="1858805"/>
    <lineage>
        <taxon>Eukaryota</taxon>
        <taxon>Fungi</taxon>
        <taxon>Dikarya</taxon>
        <taxon>Basidiomycota</taxon>
        <taxon>Agaricomycotina</taxon>
        <taxon>Dacrymycetes</taxon>
        <taxon>Dacrymycetales</taxon>
        <taxon>Dacrymycetaceae</taxon>
        <taxon>Dacryopinax</taxon>
    </lineage>
</organism>
<dbReference type="EMBL" id="JH795859">
    <property type="protein sequence ID" value="EJU03503.1"/>
    <property type="molecule type" value="Genomic_DNA"/>
</dbReference>
<evidence type="ECO:0000313" key="3">
    <source>
        <dbReference type="Proteomes" id="UP000030653"/>
    </source>
</evidence>
<feature type="domain" description="BTB" evidence="1">
    <location>
        <begin position="10"/>
        <end position="74"/>
    </location>
</feature>
<dbReference type="SMART" id="SM00225">
    <property type="entry name" value="BTB"/>
    <property type="match status" value="1"/>
</dbReference>
<dbReference type="InterPro" id="IPR011333">
    <property type="entry name" value="SKP1/BTB/POZ_sf"/>
</dbReference>
<protein>
    <recommendedName>
        <fullName evidence="1">BTB domain-containing protein</fullName>
    </recommendedName>
</protein>
<dbReference type="PROSITE" id="PS50097">
    <property type="entry name" value="BTB"/>
    <property type="match status" value="1"/>
</dbReference>
<keyword evidence="3" id="KW-1185">Reference proteome</keyword>
<dbReference type="HOGENOM" id="CLU_052397_3_1_1"/>
<evidence type="ECO:0000259" key="1">
    <source>
        <dbReference type="PROSITE" id="PS50097"/>
    </source>
</evidence>
<dbReference type="AlphaFoldDB" id="M5GER2"/>
<gene>
    <name evidence="2" type="ORF">DACRYDRAFT_29876</name>
</gene>
<reference evidence="2 3" key="1">
    <citation type="journal article" date="2012" name="Science">
        <title>The Paleozoic origin of enzymatic lignin decomposition reconstructed from 31 fungal genomes.</title>
        <authorList>
            <person name="Floudas D."/>
            <person name="Binder M."/>
            <person name="Riley R."/>
            <person name="Barry K."/>
            <person name="Blanchette R.A."/>
            <person name="Henrissat B."/>
            <person name="Martinez A.T."/>
            <person name="Otillar R."/>
            <person name="Spatafora J.W."/>
            <person name="Yadav J.S."/>
            <person name="Aerts A."/>
            <person name="Benoit I."/>
            <person name="Boyd A."/>
            <person name="Carlson A."/>
            <person name="Copeland A."/>
            <person name="Coutinho P.M."/>
            <person name="de Vries R.P."/>
            <person name="Ferreira P."/>
            <person name="Findley K."/>
            <person name="Foster B."/>
            <person name="Gaskell J."/>
            <person name="Glotzer D."/>
            <person name="Gorecki P."/>
            <person name="Heitman J."/>
            <person name="Hesse C."/>
            <person name="Hori C."/>
            <person name="Igarashi K."/>
            <person name="Jurgens J.A."/>
            <person name="Kallen N."/>
            <person name="Kersten P."/>
            <person name="Kohler A."/>
            <person name="Kuees U."/>
            <person name="Kumar T.K.A."/>
            <person name="Kuo A."/>
            <person name="LaButti K."/>
            <person name="Larrondo L.F."/>
            <person name="Lindquist E."/>
            <person name="Ling A."/>
            <person name="Lombard V."/>
            <person name="Lucas S."/>
            <person name="Lundell T."/>
            <person name="Martin R."/>
            <person name="McLaughlin D.J."/>
            <person name="Morgenstern I."/>
            <person name="Morin E."/>
            <person name="Murat C."/>
            <person name="Nagy L.G."/>
            <person name="Nolan M."/>
            <person name="Ohm R.A."/>
            <person name="Patyshakuliyeva A."/>
            <person name="Rokas A."/>
            <person name="Ruiz-Duenas F.J."/>
            <person name="Sabat G."/>
            <person name="Salamov A."/>
            <person name="Samejima M."/>
            <person name="Schmutz J."/>
            <person name="Slot J.C."/>
            <person name="St John F."/>
            <person name="Stenlid J."/>
            <person name="Sun H."/>
            <person name="Sun S."/>
            <person name="Syed K."/>
            <person name="Tsang A."/>
            <person name="Wiebenga A."/>
            <person name="Young D."/>
            <person name="Pisabarro A."/>
            <person name="Eastwood D.C."/>
            <person name="Martin F."/>
            <person name="Cullen D."/>
            <person name="Grigoriev I.V."/>
            <person name="Hibbett D.S."/>
        </authorList>
    </citation>
    <scope>NUCLEOTIDE SEQUENCE [LARGE SCALE GENOMIC DNA]</scope>
    <source>
        <strain evidence="2 3">DJM-731 SS1</strain>
    </source>
</reference>
<dbReference type="Pfam" id="PF00651">
    <property type="entry name" value="BTB"/>
    <property type="match status" value="1"/>
</dbReference>
<feature type="non-terminal residue" evidence="2">
    <location>
        <position position="1"/>
    </location>
</feature>
<dbReference type="RefSeq" id="XP_040630397.1">
    <property type="nucleotide sequence ID" value="XM_040774327.1"/>
</dbReference>
<name>M5GER2_DACPD</name>
<dbReference type="SUPFAM" id="SSF54695">
    <property type="entry name" value="POZ domain"/>
    <property type="match status" value="1"/>
</dbReference>
<dbReference type="GeneID" id="63689389"/>
<proteinExistence type="predicted"/>
<feature type="non-terminal residue" evidence="2">
    <location>
        <position position="146"/>
    </location>
</feature>
<dbReference type="InterPro" id="IPR000210">
    <property type="entry name" value="BTB/POZ_dom"/>
</dbReference>
<dbReference type="STRING" id="1858805.M5GER2"/>
<dbReference type="OMA" id="MELVPAP"/>
<evidence type="ECO:0000313" key="2">
    <source>
        <dbReference type="EMBL" id="EJU03503.1"/>
    </source>
</evidence>
<dbReference type="Proteomes" id="UP000030653">
    <property type="component" value="Unassembled WGS sequence"/>
</dbReference>
<dbReference type="CDD" id="cd18186">
    <property type="entry name" value="BTB_POZ_ZBTB_KLHL-like"/>
    <property type="match status" value="1"/>
</dbReference>
<dbReference type="OrthoDB" id="3357985at2759"/>